<keyword evidence="1" id="KW-0489">Methyltransferase</keyword>
<evidence type="ECO:0000313" key="1">
    <source>
        <dbReference type="EMBL" id="CAD2071652.1"/>
    </source>
</evidence>
<evidence type="ECO:0000313" key="2">
    <source>
        <dbReference type="EMBL" id="MBB6423472.1"/>
    </source>
</evidence>
<gene>
    <name evidence="1" type="primary">rsmJ</name>
    <name evidence="2" type="ORF">HNR41_001444</name>
    <name evidence="1" type="ORF">JEOCOQ751_00336</name>
</gene>
<dbReference type="EMBL" id="JACHFF010000002">
    <property type="protein sequence ID" value="MBB6423472.1"/>
    <property type="molecule type" value="Genomic_DNA"/>
</dbReference>
<keyword evidence="4" id="KW-1185">Reference proteome</keyword>
<proteinExistence type="predicted"/>
<dbReference type="Proteomes" id="UP000545588">
    <property type="component" value="Unassembled WGS sequence"/>
</dbReference>
<accession>A0A6V7R411</accession>
<dbReference type="SUPFAM" id="SSF53335">
    <property type="entry name" value="S-adenosyl-L-methionine-dependent methyltransferases"/>
    <property type="match status" value="1"/>
</dbReference>
<protein>
    <submittedName>
        <fullName evidence="1">Ribosomal RNA small subunit methyltransferase J</fullName>
    </submittedName>
    <submittedName>
        <fullName evidence="2">Ubiquinone/menaquinone biosynthesis C-methylase UbiE</fullName>
    </submittedName>
</protein>
<keyword evidence="1" id="KW-0808">Transferase</keyword>
<dbReference type="GO" id="GO:0008990">
    <property type="term" value="F:rRNA (guanine-N2-)-methyltransferase activity"/>
    <property type="evidence" value="ECO:0007669"/>
    <property type="project" value="InterPro"/>
</dbReference>
<dbReference type="AlphaFoldDB" id="A0A6V7R411"/>
<dbReference type="InterPro" id="IPR029063">
    <property type="entry name" value="SAM-dependent_MTases_sf"/>
</dbReference>
<dbReference type="Gene3D" id="3.40.50.150">
    <property type="entry name" value="Vaccinia Virus protein VP39"/>
    <property type="match status" value="1"/>
</dbReference>
<name>A0A6V7R411_9STAP</name>
<dbReference type="EMBL" id="CAJEWA010000004">
    <property type="protein sequence ID" value="CAD2071652.1"/>
    <property type="molecule type" value="Genomic_DNA"/>
</dbReference>
<comment type="caution">
    <text evidence="1">The sequence shown here is derived from an EMBL/GenBank/DDBJ whole genome shotgun (WGS) entry which is preliminary data.</text>
</comment>
<dbReference type="PANTHER" id="PTHR36112">
    <property type="entry name" value="RIBOSOMAL RNA SMALL SUBUNIT METHYLTRANSFERASE J"/>
    <property type="match status" value="1"/>
</dbReference>
<organism evidence="1 3">
    <name type="scientific">Jeotgalicoccus coquinae</name>
    <dbReference type="NCBI Taxonomy" id="709509"/>
    <lineage>
        <taxon>Bacteria</taxon>
        <taxon>Bacillati</taxon>
        <taxon>Bacillota</taxon>
        <taxon>Bacilli</taxon>
        <taxon>Bacillales</taxon>
        <taxon>Staphylococcaceae</taxon>
        <taxon>Jeotgalicoccus</taxon>
    </lineage>
</organism>
<evidence type="ECO:0000313" key="4">
    <source>
        <dbReference type="Proteomes" id="UP000545588"/>
    </source>
</evidence>
<dbReference type="Proteomes" id="UP000534001">
    <property type="component" value="Unassembled WGS sequence"/>
</dbReference>
<sequence length="262" mass="29522">MIVTTGGRYNEITLQKAKDIAGRYELEFIMRKKRSVKELKERYDDDILVVGNDELSISTISNDGSVKYHPNFSMVRAKRLLNNEHDALVEAAELKAGMSFLDCTMGLGADSVIAAMTVGPAGQVTALEHSFILYLLTKEGLVSYNANNDSINRAMRSVEALYVNHEEYLKRLPDNSFDIVYFDPMFGEEISNSQSLRTITSVTDTETLSEIAIEEAKRVASKKVVLKDHFRSSRFEQFGFKQQIRKTSKVHYGVISTNVQVD</sequence>
<reference evidence="2 4" key="2">
    <citation type="submission" date="2020-08" db="EMBL/GenBank/DDBJ databases">
        <title>Genomic Encyclopedia of Type Strains, Phase IV (KMG-IV): sequencing the most valuable type-strain genomes for metagenomic binning, comparative biology and taxonomic classification.</title>
        <authorList>
            <person name="Goeker M."/>
        </authorList>
    </citation>
    <scope>NUCLEOTIDE SEQUENCE [LARGE SCALE GENOMIC DNA]</scope>
    <source>
        <strain evidence="2 4">DSM 22419</strain>
    </source>
</reference>
<evidence type="ECO:0000313" key="3">
    <source>
        <dbReference type="Proteomes" id="UP000534001"/>
    </source>
</evidence>
<dbReference type="InterPro" id="IPR007536">
    <property type="entry name" value="16SrRNA_methylTrfase_J"/>
</dbReference>
<keyword evidence="2" id="KW-0830">Ubiquinone</keyword>
<dbReference type="PANTHER" id="PTHR36112:SF1">
    <property type="entry name" value="RIBOSOMAL RNA SMALL SUBUNIT METHYLTRANSFERASE J"/>
    <property type="match status" value="1"/>
</dbReference>
<reference evidence="1 3" key="1">
    <citation type="submission" date="2020-07" db="EMBL/GenBank/DDBJ databases">
        <authorList>
            <person name="Criscuolo A."/>
        </authorList>
    </citation>
    <scope>NUCLEOTIDE SEQUENCE [LARGE SCALE GENOMIC DNA]</scope>
    <source>
        <strain evidence="1">CIP111751</strain>
    </source>
</reference>
<dbReference type="RefSeq" id="WP_184283161.1">
    <property type="nucleotide sequence ID" value="NZ_BMCO01000002.1"/>
</dbReference>
<dbReference type="Pfam" id="PF04445">
    <property type="entry name" value="SAM_MT"/>
    <property type="match status" value="1"/>
</dbReference>